<gene>
    <name evidence="1" type="ORF">ENJ98_02255</name>
</gene>
<dbReference type="Proteomes" id="UP000886100">
    <property type="component" value="Unassembled WGS sequence"/>
</dbReference>
<dbReference type="EMBL" id="DROM01000140">
    <property type="protein sequence ID" value="HHH13035.1"/>
    <property type="molecule type" value="Genomic_DNA"/>
</dbReference>
<organism evidence="1">
    <name type="scientific">Thiolapillus brandeum</name>
    <dbReference type="NCBI Taxonomy" id="1076588"/>
    <lineage>
        <taxon>Bacteria</taxon>
        <taxon>Pseudomonadati</taxon>
        <taxon>Pseudomonadota</taxon>
        <taxon>Gammaproteobacteria</taxon>
        <taxon>Chromatiales</taxon>
        <taxon>Sedimenticolaceae</taxon>
        <taxon>Thiolapillus</taxon>
    </lineage>
</organism>
<reference evidence="1" key="1">
    <citation type="journal article" date="2020" name="mSystems">
        <title>Genome- and Community-Level Interaction Insights into Carbon Utilization and Element Cycling Functions of Hydrothermarchaeota in Hydrothermal Sediment.</title>
        <authorList>
            <person name="Zhou Z."/>
            <person name="Liu Y."/>
            <person name="Xu W."/>
            <person name="Pan J."/>
            <person name="Luo Z.H."/>
            <person name="Li M."/>
        </authorList>
    </citation>
    <scope>NUCLEOTIDE SEQUENCE [LARGE SCALE GENOMIC DNA]</scope>
    <source>
        <strain evidence="1">HyVt-535</strain>
    </source>
</reference>
<comment type="caution">
    <text evidence="1">The sequence shown here is derived from an EMBL/GenBank/DDBJ whole genome shotgun (WGS) entry which is preliminary data.</text>
</comment>
<proteinExistence type="predicted"/>
<accession>A0A7C5IYP3</accession>
<name>A0A7C5IYP3_9GAMM</name>
<dbReference type="AlphaFoldDB" id="A0A7C5IYP3"/>
<sequence>MKNRVRVSATFSFRGETHHPEMVLDLDHFLDEGHTLDELYPMLAAANGIGAYSYEYEVLEMAPLHFDQAEGLAADFVTDGRLDLEGLRAAFQEASRRSSLESIARQKMGVDKLEEIPGLEAALQAAWELGRQS</sequence>
<protein>
    <submittedName>
        <fullName evidence="1">Uncharacterized protein</fullName>
    </submittedName>
</protein>
<evidence type="ECO:0000313" key="1">
    <source>
        <dbReference type="EMBL" id="HHH13035.1"/>
    </source>
</evidence>